<accession>A0A8H3HEZ0</accession>
<evidence type="ECO:0000256" key="2">
    <source>
        <dbReference type="ARBA" id="ARBA00022553"/>
    </source>
</evidence>
<dbReference type="Proteomes" id="UP000663861">
    <property type="component" value="Unassembled WGS sequence"/>
</dbReference>
<dbReference type="PANTHER" id="PTHR43439">
    <property type="entry name" value="PHENYLACETATE-COENZYME A LIGASE"/>
    <property type="match status" value="1"/>
</dbReference>
<organism evidence="4 5">
    <name type="scientific">Rhizoctonia solani</name>
    <dbReference type="NCBI Taxonomy" id="456999"/>
    <lineage>
        <taxon>Eukaryota</taxon>
        <taxon>Fungi</taxon>
        <taxon>Dikarya</taxon>
        <taxon>Basidiomycota</taxon>
        <taxon>Agaricomycotina</taxon>
        <taxon>Agaricomycetes</taxon>
        <taxon>Cantharellales</taxon>
        <taxon>Ceratobasidiaceae</taxon>
        <taxon>Rhizoctonia</taxon>
    </lineage>
</organism>
<sequence>MNILRTLFNPHHSVHHNDPWCYEGWASAISHLSSYTRYRNCSPSCIYPNVTPRYWGSQPIRDITHQLTRNLTEMEFSVQFIKLPSSESITPEPADPEAKSEQQPLPMLKPMANDAIVNILHSSGSTGLPRPVEYHLEGVFQNLINQLLFGPSRIPVVPTSKLTIEAAVSTNCAFMMCVPAFLETWSEDKDALVHLRQMKGVMFGGAPLAESIGDKLVNQGVRIHYCYGATEVGHVHEIWDLDGPSDWGYIKFSSHVDARFIPQNDMDQTFELVFVTSGDHRPFVVNSEMDGKPAYKTKDLVVRHPSKPDLWKLKFEIRLLVVRHPSKPDLWKLFGRLDDQIILNGEKVNPGPM</sequence>
<keyword evidence="1" id="KW-0596">Phosphopantetheine</keyword>
<dbReference type="PANTHER" id="PTHR43439:SF2">
    <property type="entry name" value="ENZYME, PUTATIVE (JCVI)-RELATED"/>
    <property type="match status" value="1"/>
</dbReference>
<proteinExistence type="predicted"/>
<evidence type="ECO:0000313" key="4">
    <source>
        <dbReference type="EMBL" id="CAE6506551.1"/>
    </source>
</evidence>
<keyword evidence="2" id="KW-0597">Phosphoprotein</keyword>
<reference evidence="4" key="1">
    <citation type="submission" date="2021-01" db="EMBL/GenBank/DDBJ databases">
        <authorList>
            <person name="Kaushik A."/>
        </authorList>
    </citation>
    <scope>NUCLEOTIDE SEQUENCE</scope>
    <source>
        <strain evidence="4">AG4-RS23</strain>
    </source>
</reference>
<dbReference type="PROSITE" id="PS00455">
    <property type="entry name" value="AMP_BINDING"/>
    <property type="match status" value="1"/>
</dbReference>
<dbReference type="InterPro" id="IPR042099">
    <property type="entry name" value="ANL_N_sf"/>
</dbReference>
<dbReference type="AlphaFoldDB" id="A0A8H3HEZ0"/>
<evidence type="ECO:0000256" key="1">
    <source>
        <dbReference type="ARBA" id="ARBA00022450"/>
    </source>
</evidence>
<dbReference type="OrthoDB" id="438291at2759"/>
<dbReference type="Gene3D" id="3.40.50.12780">
    <property type="entry name" value="N-terminal domain of ligase-like"/>
    <property type="match status" value="1"/>
</dbReference>
<feature type="domain" description="AMP-dependent synthetase/ligase" evidence="3">
    <location>
        <begin position="162"/>
        <end position="247"/>
    </location>
</feature>
<feature type="non-terminal residue" evidence="4">
    <location>
        <position position="1"/>
    </location>
</feature>
<comment type="caution">
    <text evidence="4">The sequence shown here is derived from an EMBL/GenBank/DDBJ whole genome shotgun (WGS) entry which is preliminary data.</text>
</comment>
<protein>
    <recommendedName>
        <fullName evidence="3">AMP-dependent synthetase/ligase domain-containing protein</fullName>
    </recommendedName>
</protein>
<dbReference type="InterPro" id="IPR020845">
    <property type="entry name" value="AMP-binding_CS"/>
</dbReference>
<evidence type="ECO:0000313" key="5">
    <source>
        <dbReference type="Proteomes" id="UP000663861"/>
    </source>
</evidence>
<dbReference type="InterPro" id="IPR051414">
    <property type="entry name" value="Adenylate-forming_Reductase"/>
</dbReference>
<dbReference type="Pfam" id="PF00501">
    <property type="entry name" value="AMP-binding"/>
    <property type="match status" value="1"/>
</dbReference>
<dbReference type="InterPro" id="IPR000873">
    <property type="entry name" value="AMP-dep_synth/lig_dom"/>
</dbReference>
<dbReference type="SUPFAM" id="SSF56801">
    <property type="entry name" value="Acetyl-CoA synthetase-like"/>
    <property type="match status" value="1"/>
</dbReference>
<name>A0A8H3HEZ0_9AGAM</name>
<dbReference type="EMBL" id="CAJMWY010003751">
    <property type="protein sequence ID" value="CAE6506551.1"/>
    <property type="molecule type" value="Genomic_DNA"/>
</dbReference>
<evidence type="ECO:0000259" key="3">
    <source>
        <dbReference type="Pfam" id="PF00501"/>
    </source>
</evidence>
<gene>
    <name evidence="4" type="ORF">RDB_LOCUS130641</name>
</gene>